<keyword evidence="1" id="KW-0732">Signal</keyword>
<proteinExistence type="predicted"/>
<sequence length="319" mass="33333">MHFTTLSLTSFAALAGLAAASWDHADHGEHHGRHQGGQPYSTLCWTEYGTQQQAQHNTQWQTTYTPCPWSPPATKTVTIHTGGKTATVTQTSTVTSTSTSIVPTSSGFLPVQSTLPGSTYDGNGGADPVAKRDTLLARQGNTGGGYFPGSKQKMYPHGVTCKQWRPSQCPLHTVITTVTRGPSKTITVTSTTTVYPSTTTVYAVCASNNLADVYQGTIIGNTLPSNVPAQPQILLGQVGSAYDCCVSAAQGPPGSAFGYNNVLSETIDDNNCFYYAPIVCPAAGAQAANLVTAYVGDGGFGQLTVGNLNCGEINVVATE</sequence>
<dbReference type="Proteomes" id="UP000799767">
    <property type="component" value="Unassembled WGS sequence"/>
</dbReference>
<gene>
    <name evidence="2" type="ORF">BDY17DRAFT_334295</name>
</gene>
<evidence type="ECO:0000313" key="3">
    <source>
        <dbReference type="Proteomes" id="UP000799767"/>
    </source>
</evidence>
<dbReference type="EMBL" id="MU001635">
    <property type="protein sequence ID" value="KAF2483242.1"/>
    <property type="molecule type" value="Genomic_DNA"/>
</dbReference>
<dbReference type="AlphaFoldDB" id="A0A6A6PTC8"/>
<accession>A0A6A6PTC8</accession>
<dbReference type="RefSeq" id="XP_033589812.1">
    <property type="nucleotide sequence ID" value="XM_033737913.1"/>
</dbReference>
<evidence type="ECO:0000256" key="1">
    <source>
        <dbReference type="SAM" id="SignalP"/>
    </source>
</evidence>
<protein>
    <submittedName>
        <fullName evidence="2">Uncharacterized protein</fullName>
    </submittedName>
</protein>
<feature type="signal peptide" evidence="1">
    <location>
        <begin position="1"/>
        <end position="20"/>
    </location>
</feature>
<dbReference type="OrthoDB" id="5430349at2759"/>
<keyword evidence="3" id="KW-1185">Reference proteome</keyword>
<feature type="chain" id="PRO_5025469272" evidence="1">
    <location>
        <begin position="21"/>
        <end position="319"/>
    </location>
</feature>
<reference evidence="2" key="1">
    <citation type="journal article" date="2020" name="Stud. Mycol.">
        <title>101 Dothideomycetes genomes: a test case for predicting lifestyles and emergence of pathogens.</title>
        <authorList>
            <person name="Haridas S."/>
            <person name="Albert R."/>
            <person name="Binder M."/>
            <person name="Bloem J."/>
            <person name="Labutti K."/>
            <person name="Salamov A."/>
            <person name="Andreopoulos B."/>
            <person name="Baker S."/>
            <person name="Barry K."/>
            <person name="Bills G."/>
            <person name="Bluhm B."/>
            <person name="Cannon C."/>
            <person name="Castanera R."/>
            <person name="Culley D."/>
            <person name="Daum C."/>
            <person name="Ezra D."/>
            <person name="Gonzalez J."/>
            <person name="Henrissat B."/>
            <person name="Kuo A."/>
            <person name="Liang C."/>
            <person name="Lipzen A."/>
            <person name="Lutzoni F."/>
            <person name="Magnuson J."/>
            <person name="Mondo S."/>
            <person name="Nolan M."/>
            <person name="Ohm R."/>
            <person name="Pangilinan J."/>
            <person name="Park H.-J."/>
            <person name="Ramirez L."/>
            <person name="Alfaro M."/>
            <person name="Sun H."/>
            <person name="Tritt A."/>
            <person name="Yoshinaga Y."/>
            <person name="Zwiers L.-H."/>
            <person name="Turgeon B."/>
            <person name="Goodwin S."/>
            <person name="Spatafora J."/>
            <person name="Crous P."/>
            <person name="Grigoriev I."/>
        </authorList>
    </citation>
    <scope>NUCLEOTIDE SEQUENCE</scope>
    <source>
        <strain evidence="2">CBS 113389</strain>
    </source>
</reference>
<organism evidence="2 3">
    <name type="scientific">Neohortaea acidophila</name>
    <dbReference type="NCBI Taxonomy" id="245834"/>
    <lineage>
        <taxon>Eukaryota</taxon>
        <taxon>Fungi</taxon>
        <taxon>Dikarya</taxon>
        <taxon>Ascomycota</taxon>
        <taxon>Pezizomycotina</taxon>
        <taxon>Dothideomycetes</taxon>
        <taxon>Dothideomycetidae</taxon>
        <taxon>Mycosphaerellales</taxon>
        <taxon>Teratosphaeriaceae</taxon>
        <taxon>Neohortaea</taxon>
    </lineage>
</organism>
<evidence type="ECO:0000313" key="2">
    <source>
        <dbReference type="EMBL" id="KAF2483242.1"/>
    </source>
</evidence>
<name>A0A6A6PTC8_9PEZI</name>
<dbReference type="GeneID" id="54478915"/>